<proteinExistence type="predicted"/>
<gene>
    <name evidence="1" type="ORF">Q0590_13245</name>
</gene>
<name>A0ABT8R5M0_9BACT</name>
<comment type="caution">
    <text evidence="1">The sequence shown here is derived from an EMBL/GenBank/DDBJ whole genome shotgun (WGS) entry which is preliminary data.</text>
</comment>
<sequence length="129" mass="15041">MSRETYKNLPVFIKAKEISEITRTIVETIDSEKDLFKLKEFMLNNAYVLGAKIAAAEGGDLYSIRMENAVLIKIAAKELLTQTTMCKHEKLCNQEYLQLLKNEIENFRHLYLAWIRTFDKSKDMEDGWS</sequence>
<evidence type="ECO:0008006" key="3">
    <source>
        <dbReference type="Google" id="ProtNLM"/>
    </source>
</evidence>
<dbReference type="RefSeq" id="WP_302038030.1">
    <property type="nucleotide sequence ID" value="NZ_JAUKPO010000006.1"/>
</dbReference>
<dbReference type="Gene3D" id="1.20.1440.60">
    <property type="entry name" value="23S rRNA-intervening sequence"/>
    <property type="match status" value="1"/>
</dbReference>
<dbReference type="InterPro" id="IPR036583">
    <property type="entry name" value="23S_rRNA_IVS_sf"/>
</dbReference>
<evidence type="ECO:0000313" key="2">
    <source>
        <dbReference type="Proteomes" id="UP001168528"/>
    </source>
</evidence>
<dbReference type="Proteomes" id="UP001168528">
    <property type="component" value="Unassembled WGS sequence"/>
</dbReference>
<evidence type="ECO:0000313" key="1">
    <source>
        <dbReference type="EMBL" id="MDO1447229.1"/>
    </source>
</evidence>
<organism evidence="1 2">
    <name type="scientific">Rhodocytophaga aerolata</name>
    <dbReference type="NCBI Taxonomy" id="455078"/>
    <lineage>
        <taxon>Bacteria</taxon>
        <taxon>Pseudomonadati</taxon>
        <taxon>Bacteroidota</taxon>
        <taxon>Cytophagia</taxon>
        <taxon>Cytophagales</taxon>
        <taxon>Rhodocytophagaceae</taxon>
        <taxon>Rhodocytophaga</taxon>
    </lineage>
</organism>
<reference evidence="1" key="1">
    <citation type="submission" date="2023-07" db="EMBL/GenBank/DDBJ databases">
        <title>The genome sequence of Rhodocytophaga aerolata KACC 12507.</title>
        <authorList>
            <person name="Zhang X."/>
        </authorList>
    </citation>
    <scope>NUCLEOTIDE SEQUENCE</scope>
    <source>
        <strain evidence="1">KACC 12507</strain>
    </source>
</reference>
<keyword evidence="2" id="KW-1185">Reference proteome</keyword>
<protein>
    <recommendedName>
        <fullName evidence="3">Four helix bundle protein</fullName>
    </recommendedName>
</protein>
<dbReference type="EMBL" id="JAUKPO010000006">
    <property type="protein sequence ID" value="MDO1447229.1"/>
    <property type="molecule type" value="Genomic_DNA"/>
</dbReference>
<accession>A0ABT8R5M0</accession>